<organism evidence="2 3">
    <name type="scientific">Luteimonas terrae</name>
    <dbReference type="NCBI Taxonomy" id="1530191"/>
    <lineage>
        <taxon>Bacteria</taxon>
        <taxon>Pseudomonadati</taxon>
        <taxon>Pseudomonadota</taxon>
        <taxon>Gammaproteobacteria</taxon>
        <taxon>Lysobacterales</taxon>
        <taxon>Lysobacteraceae</taxon>
        <taxon>Luteimonas</taxon>
    </lineage>
</organism>
<sequence length="63" mass="6321">MTSSDRKNAPAARNAHALSLVARGRAHSLEARLSISTGGLLAVGALVSGILLGVTAIIVASTR</sequence>
<comment type="caution">
    <text evidence="2">The sequence shown here is derived from an EMBL/GenBank/DDBJ whole genome shotgun (WGS) entry which is preliminary data.</text>
</comment>
<dbReference type="RefSeq" id="WP_310236566.1">
    <property type="nucleotide sequence ID" value="NZ_JAVDWO010000011.1"/>
</dbReference>
<keyword evidence="1" id="KW-0812">Transmembrane</keyword>
<evidence type="ECO:0000313" key="3">
    <source>
        <dbReference type="Proteomes" id="UP001256588"/>
    </source>
</evidence>
<accession>A0ABU1XYP4</accession>
<evidence type="ECO:0000256" key="1">
    <source>
        <dbReference type="SAM" id="Phobius"/>
    </source>
</evidence>
<evidence type="ECO:0000313" key="2">
    <source>
        <dbReference type="EMBL" id="MDR7193894.1"/>
    </source>
</evidence>
<reference evidence="2 3" key="1">
    <citation type="submission" date="2023-07" db="EMBL/GenBank/DDBJ databases">
        <title>Sorghum-associated microbial communities from plants grown in Nebraska, USA.</title>
        <authorList>
            <person name="Schachtman D."/>
        </authorList>
    </citation>
    <scope>NUCLEOTIDE SEQUENCE [LARGE SCALE GENOMIC DNA]</scope>
    <source>
        <strain evidence="2 3">4099</strain>
    </source>
</reference>
<name>A0ABU1XYP4_9GAMM</name>
<feature type="transmembrane region" description="Helical" evidence="1">
    <location>
        <begin position="39"/>
        <end position="60"/>
    </location>
</feature>
<dbReference type="Proteomes" id="UP001256588">
    <property type="component" value="Unassembled WGS sequence"/>
</dbReference>
<keyword evidence="3" id="KW-1185">Reference proteome</keyword>
<keyword evidence="1" id="KW-0472">Membrane</keyword>
<gene>
    <name evidence="2" type="ORF">J2W68_002635</name>
</gene>
<protein>
    <submittedName>
        <fullName evidence="2">Uncharacterized protein</fullName>
    </submittedName>
</protein>
<proteinExistence type="predicted"/>
<keyword evidence="1" id="KW-1133">Transmembrane helix</keyword>
<dbReference type="EMBL" id="JAVDWO010000011">
    <property type="protein sequence ID" value="MDR7193894.1"/>
    <property type="molecule type" value="Genomic_DNA"/>
</dbReference>